<protein>
    <recommendedName>
        <fullName evidence="5">Tat pathway signal sequence domain protein</fullName>
    </recommendedName>
</protein>
<reference evidence="4" key="1">
    <citation type="journal article" date="2019" name="Int. J. Syst. Evol. Microbiol.">
        <title>The Global Catalogue of Microorganisms (GCM) 10K type strain sequencing project: providing services to taxonomists for standard genome sequencing and annotation.</title>
        <authorList>
            <consortium name="The Broad Institute Genomics Platform"/>
            <consortium name="The Broad Institute Genome Sequencing Center for Infectious Disease"/>
            <person name="Wu L."/>
            <person name="Ma J."/>
        </authorList>
    </citation>
    <scope>NUCLEOTIDE SEQUENCE [LARGE SCALE GENOMIC DNA]</scope>
    <source>
        <strain evidence="4">SYNS20</strain>
    </source>
</reference>
<evidence type="ECO:0000313" key="4">
    <source>
        <dbReference type="Proteomes" id="UP001596523"/>
    </source>
</evidence>
<keyword evidence="2" id="KW-0472">Membrane</keyword>
<gene>
    <name evidence="3" type="ORF">ACFQVC_30270</name>
</gene>
<name>A0ABW2JTH5_9ACTN</name>
<evidence type="ECO:0000256" key="2">
    <source>
        <dbReference type="SAM" id="Phobius"/>
    </source>
</evidence>
<feature type="transmembrane region" description="Helical" evidence="2">
    <location>
        <begin position="45"/>
        <end position="67"/>
    </location>
</feature>
<organism evidence="3 4">
    <name type="scientific">Streptomyces monticola</name>
    <dbReference type="NCBI Taxonomy" id="2666263"/>
    <lineage>
        <taxon>Bacteria</taxon>
        <taxon>Bacillati</taxon>
        <taxon>Actinomycetota</taxon>
        <taxon>Actinomycetes</taxon>
        <taxon>Kitasatosporales</taxon>
        <taxon>Streptomycetaceae</taxon>
        <taxon>Streptomyces</taxon>
    </lineage>
</organism>
<sequence length="261" mass="28176">MGAEREMSHADVALLLADAADGIEPGAAPCQAVMRGGKRRKARRWLAGAATALVLAGSTGSIAIAVVDGRDQTHVADKRLSPDERNVYSPARVQLAELFDKGGSIKAYVSVEVWGAPLSRTEAARQKDRMVDYGVWDERKNDKAPLLERAWSSVVVVDPATGRRELVSFGLVDKNPDPMGYESSEFTLKGSRLTVGQVGPGVKSVAFEYEDSTSEPELFKVPGTGKRWFLQDRDDSPASSEKPLGIRVYGQDGKSRTVAGQ</sequence>
<keyword evidence="2" id="KW-1133">Transmembrane helix</keyword>
<dbReference type="EMBL" id="JBHTCF010000016">
    <property type="protein sequence ID" value="MFC7308491.1"/>
    <property type="molecule type" value="Genomic_DNA"/>
</dbReference>
<keyword evidence="4" id="KW-1185">Reference proteome</keyword>
<dbReference type="RefSeq" id="WP_381836529.1">
    <property type="nucleotide sequence ID" value="NZ_JBHTCF010000016.1"/>
</dbReference>
<proteinExistence type="predicted"/>
<feature type="region of interest" description="Disordered" evidence="1">
    <location>
        <begin position="230"/>
        <end position="261"/>
    </location>
</feature>
<evidence type="ECO:0008006" key="5">
    <source>
        <dbReference type="Google" id="ProtNLM"/>
    </source>
</evidence>
<accession>A0ABW2JTH5</accession>
<evidence type="ECO:0000313" key="3">
    <source>
        <dbReference type="EMBL" id="MFC7308491.1"/>
    </source>
</evidence>
<dbReference type="Proteomes" id="UP001596523">
    <property type="component" value="Unassembled WGS sequence"/>
</dbReference>
<keyword evidence="2" id="KW-0812">Transmembrane</keyword>
<evidence type="ECO:0000256" key="1">
    <source>
        <dbReference type="SAM" id="MobiDB-lite"/>
    </source>
</evidence>
<comment type="caution">
    <text evidence="3">The sequence shown here is derived from an EMBL/GenBank/DDBJ whole genome shotgun (WGS) entry which is preliminary data.</text>
</comment>